<dbReference type="Pfam" id="PF00356">
    <property type="entry name" value="LacI"/>
    <property type="match status" value="1"/>
</dbReference>
<gene>
    <name evidence="5" type="ORF">PY32053_04606</name>
</gene>
<dbReference type="PANTHER" id="PTHR30146:SF149">
    <property type="entry name" value="HTH-TYPE TRANSCRIPTIONAL REGULATOR EBGR"/>
    <property type="match status" value="1"/>
</dbReference>
<dbReference type="InterPro" id="IPR010982">
    <property type="entry name" value="Lambda_DNA-bd_dom_sf"/>
</dbReference>
<dbReference type="RefSeq" id="WP_120445193.1">
    <property type="nucleotide sequence ID" value="NZ_CP031082.1"/>
</dbReference>
<dbReference type="Pfam" id="PF13377">
    <property type="entry name" value="Peripla_BP_3"/>
    <property type="match status" value="1"/>
</dbReference>
<dbReference type="PRINTS" id="PR00036">
    <property type="entry name" value="HTHLACI"/>
</dbReference>
<dbReference type="PANTHER" id="PTHR30146">
    <property type="entry name" value="LACI-RELATED TRANSCRIPTIONAL REPRESSOR"/>
    <property type="match status" value="1"/>
</dbReference>
<dbReference type="EMBL" id="CP031082">
    <property type="protein sequence ID" value="AYF04101.1"/>
    <property type="molecule type" value="Genomic_DNA"/>
</dbReference>
<evidence type="ECO:0000259" key="4">
    <source>
        <dbReference type="PROSITE" id="PS50932"/>
    </source>
</evidence>
<keyword evidence="3" id="KW-0804">Transcription</keyword>
<dbReference type="GO" id="GO:0003700">
    <property type="term" value="F:DNA-binding transcription factor activity"/>
    <property type="evidence" value="ECO:0007669"/>
    <property type="project" value="TreeGrafter"/>
</dbReference>
<dbReference type="Proteomes" id="UP000272010">
    <property type="component" value="Plasmid pYEE4"/>
</dbReference>
<evidence type="ECO:0000256" key="1">
    <source>
        <dbReference type="ARBA" id="ARBA00023015"/>
    </source>
</evidence>
<keyword evidence="1" id="KW-0805">Transcription regulation</keyword>
<feature type="domain" description="HTH lacI-type" evidence="4">
    <location>
        <begin position="2"/>
        <end position="58"/>
    </location>
</feature>
<evidence type="ECO:0000313" key="5">
    <source>
        <dbReference type="EMBL" id="AYF04101.1"/>
    </source>
</evidence>
<dbReference type="InterPro" id="IPR000843">
    <property type="entry name" value="HTH_LacI"/>
</dbReference>
<reference evidence="6" key="1">
    <citation type="submission" date="2018-07" db="EMBL/GenBank/DDBJ databases">
        <title>Genome Structure of the Opportunistic Pathogen Paracoccus yeei (Alphaproteobacteria) and Identification of Putative Virulence Factors.</title>
        <authorList>
            <person name="Lasek R."/>
            <person name="Szuplewska M."/>
            <person name="Mitura M."/>
            <person name="Decewicz P."/>
            <person name="Chmielowska C."/>
            <person name="Pawlot A."/>
            <person name="Sentkowska D."/>
            <person name="Czarnecki J."/>
            <person name="Bartosik D."/>
        </authorList>
    </citation>
    <scope>NUCLEOTIDE SEQUENCE [LARGE SCALE GENOMIC DNA]</scope>
    <source>
        <strain evidence="6">CCUG 32053</strain>
        <plasmid evidence="6">pyee4</plasmid>
    </source>
</reference>
<dbReference type="InterPro" id="IPR028082">
    <property type="entry name" value="Peripla_BP_I"/>
</dbReference>
<proteinExistence type="predicted"/>
<evidence type="ECO:0000313" key="6">
    <source>
        <dbReference type="Proteomes" id="UP000272010"/>
    </source>
</evidence>
<dbReference type="PROSITE" id="PS50932">
    <property type="entry name" value="HTH_LACI_2"/>
    <property type="match status" value="1"/>
</dbReference>
<dbReference type="GO" id="GO:0000976">
    <property type="term" value="F:transcription cis-regulatory region binding"/>
    <property type="evidence" value="ECO:0007669"/>
    <property type="project" value="TreeGrafter"/>
</dbReference>
<dbReference type="InterPro" id="IPR046335">
    <property type="entry name" value="LacI/GalR-like_sensor"/>
</dbReference>
<geneLocation type="plasmid" evidence="6">
    <name>pyee4</name>
</geneLocation>
<sequence>MVTLKEIAKAVGVSTTTVSRVLNYDPTLSMSAAKRQAIIETAEALNYATPRNRAKAQADDPALQRLAIVHFLTAEEEIADPFYVGVRLGIERRCRDLRCEIVTVFRAPDRLREESFQGVSGVVAIGRQPPDDLAWLGAHAAHLVCADFDPDDERIDSVVSDLGAATDRILDMLDGKGYRRIAFVGTHDAGQPDDLERADPRVAHYVAWHRRRDRLRSDLIALDERATGESHRLEAGYRLTGSLLDRPERPDALVTTNDNMAIGAYRAIQERGLTIPGDIAVVSFNDIPVAQFLVPPLSTVRIQSEAIGEVAVELLAERLGGRGYGKQVRIATEFILRESCRG</sequence>
<dbReference type="CDD" id="cd01392">
    <property type="entry name" value="HTH_LacI"/>
    <property type="match status" value="1"/>
</dbReference>
<dbReference type="PROSITE" id="PS00356">
    <property type="entry name" value="HTH_LACI_1"/>
    <property type="match status" value="1"/>
</dbReference>
<accession>A0A386UU07</accession>
<organism evidence="5 6">
    <name type="scientific">Paracoccus yeei</name>
    <dbReference type="NCBI Taxonomy" id="147645"/>
    <lineage>
        <taxon>Bacteria</taxon>
        <taxon>Pseudomonadati</taxon>
        <taxon>Pseudomonadota</taxon>
        <taxon>Alphaproteobacteria</taxon>
        <taxon>Rhodobacterales</taxon>
        <taxon>Paracoccaceae</taxon>
        <taxon>Paracoccus</taxon>
    </lineage>
</organism>
<protein>
    <submittedName>
        <fullName evidence="5">LacI family transcriptional regulator</fullName>
    </submittedName>
</protein>
<keyword evidence="5" id="KW-0614">Plasmid</keyword>
<dbReference type="SUPFAM" id="SSF47413">
    <property type="entry name" value="lambda repressor-like DNA-binding domains"/>
    <property type="match status" value="1"/>
</dbReference>
<name>A0A386UU07_9RHOB</name>
<evidence type="ECO:0000256" key="2">
    <source>
        <dbReference type="ARBA" id="ARBA00023125"/>
    </source>
</evidence>
<dbReference type="SUPFAM" id="SSF53822">
    <property type="entry name" value="Periplasmic binding protein-like I"/>
    <property type="match status" value="1"/>
</dbReference>
<dbReference type="Gene3D" id="1.10.260.40">
    <property type="entry name" value="lambda repressor-like DNA-binding domains"/>
    <property type="match status" value="1"/>
</dbReference>
<dbReference type="SMART" id="SM00354">
    <property type="entry name" value="HTH_LACI"/>
    <property type="match status" value="1"/>
</dbReference>
<evidence type="ECO:0000256" key="3">
    <source>
        <dbReference type="ARBA" id="ARBA00023163"/>
    </source>
</evidence>
<dbReference type="CDD" id="cd01544">
    <property type="entry name" value="PBP1_GalR"/>
    <property type="match status" value="1"/>
</dbReference>
<dbReference type="Gene3D" id="3.40.50.2300">
    <property type="match status" value="2"/>
</dbReference>
<dbReference type="AlphaFoldDB" id="A0A386UU07"/>
<keyword evidence="2" id="KW-0238">DNA-binding</keyword>